<dbReference type="PANTHER" id="PTHR47330">
    <property type="entry name" value="POLY(U)-BINDING-SPLICING FACTOR PUF60-B-RELATED"/>
    <property type="match status" value="1"/>
</dbReference>
<dbReference type="GO" id="GO:0008380">
    <property type="term" value="P:RNA splicing"/>
    <property type="evidence" value="ECO:0007669"/>
    <property type="project" value="UniProtKB-KW"/>
</dbReference>
<dbReference type="SUPFAM" id="SSF54928">
    <property type="entry name" value="RNA-binding domain, RBD"/>
    <property type="match status" value="2"/>
</dbReference>
<evidence type="ECO:0000256" key="5">
    <source>
        <dbReference type="ARBA" id="ARBA00022703"/>
    </source>
</evidence>
<evidence type="ECO:0000256" key="1">
    <source>
        <dbReference type="ARBA" id="ARBA00004123"/>
    </source>
</evidence>
<keyword evidence="9" id="KW-0238">DNA-binding</keyword>
<dbReference type="FunFam" id="3.30.200.20:FF:001061">
    <property type="entry name" value="Nuclear receptor-binding protein 2"/>
    <property type="match status" value="1"/>
</dbReference>
<dbReference type="FunFam" id="3.30.70.330:FF:000152">
    <property type="entry name" value="poly(U)-binding-splicing factor PUF60 isoform X1"/>
    <property type="match status" value="1"/>
</dbReference>
<evidence type="ECO:0000256" key="13">
    <source>
        <dbReference type="ARBA" id="ARBA00023274"/>
    </source>
</evidence>
<dbReference type="SMART" id="SM00360">
    <property type="entry name" value="RRM"/>
    <property type="match status" value="3"/>
</dbReference>
<evidence type="ECO:0000256" key="3">
    <source>
        <dbReference type="ARBA" id="ARBA00022491"/>
    </source>
</evidence>
<keyword evidence="4" id="KW-0507">mRNA processing</keyword>
<keyword evidence="5" id="KW-0053">Apoptosis</keyword>
<feature type="region of interest" description="Disordered" evidence="15">
    <location>
        <begin position="795"/>
        <end position="815"/>
    </location>
</feature>
<proteinExistence type="inferred from homology"/>
<dbReference type="PANTHER" id="PTHR47330:SF1">
    <property type="entry name" value="POLY(U)-BINDING-SPLICING FACTOR PUF60"/>
    <property type="match status" value="1"/>
</dbReference>
<dbReference type="InterPro" id="IPR012677">
    <property type="entry name" value="Nucleotide-bd_a/b_plait_sf"/>
</dbReference>
<evidence type="ECO:0000259" key="17">
    <source>
        <dbReference type="PROSITE" id="PS50102"/>
    </source>
</evidence>
<dbReference type="InterPro" id="IPR006532">
    <property type="entry name" value="PUF60-like"/>
</dbReference>
<dbReference type="Gene3D" id="3.30.200.20">
    <property type="entry name" value="Phosphorylase Kinase, domain 1"/>
    <property type="match status" value="1"/>
</dbReference>
<keyword evidence="13" id="KW-0687">Ribonucleoprotein</keyword>
<dbReference type="InterPro" id="IPR034212">
    <property type="entry name" value="PUF60_RRM3"/>
</dbReference>
<accession>A0A803JB38</accession>
<feature type="domain" description="Protein kinase" evidence="16">
    <location>
        <begin position="1"/>
        <end position="259"/>
    </location>
</feature>
<dbReference type="AlphaFoldDB" id="A0A803JB38"/>
<keyword evidence="11" id="KW-0508">mRNA splicing</keyword>
<dbReference type="InterPro" id="IPR000719">
    <property type="entry name" value="Prot_kinase_dom"/>
</dbReference>
<dbReference type="GO" id="GO:0005524">
    <property type="term" value="F:ATP binding"/>
    <property type="evidence" value="ECO:0007669"/>
    <property type="project" value="InterPro"/>
</dbReference>
<dbReference type="InterPro" id="IPR003954">
    <property type="entry name" value="RRM_euk-type"/>
</dbReference>
<dbReference type="GO" id="GO:0004672">
    <property type="term" value="F:protein kinase activity"/>
    <property type="evidence" value="ECO:0007669"/>
    <property type="project" value="InterPro"/>
</dbReference>
<reference evidence="18" key="2">
    <citation type="submission" date="2021-03" db="UniProtKB">
        <authorList>
            <consortium name="Ensembl"/>
        </authorList>
    </citation>
    <scope>IDENTIFICATION</scope>
</reference>
<reference evidence="18" key="1">
    <citation type="journal article" date="2010" name="Science">
        <title>The genome of the Western clawed frog Xenopus tropicalis.</title>
        <authorList>
            <person name="Hellsten U."/>
            <person name="Harland R.M."/>
            <person name="Gilchrist M.J."/>
            <person name="Hendrix D."/>
            <person name="Jurka J."/>
            <person name="Kapitonov V."/>
            <person name="Ovcharenko I."/>
            <person name="Putnam N.H."/>
            <person name="Shu S."/>
            <person name="Taher L."/>
            <person name="Blitz I.L."/>
            <person name="Blumberg B."/>
            <person name="Dichmann D.S."/>
            <person name="Dubchak I."/>
            <person name="Amaya E."/>
            <person name="Detter J.C."/>
            <person name="Fletcher R."/>
            <person name="Gerhard D.S."/>
            <person name="Goodstein D."/>
            <person name="Graves T."/>
            <person name="Grigoriev I.V."/>
            <person name="Grimwood J."/>
            <person name="Kawashima T."/>
            <person name="Lindquist E."/>
            <person name="Lucas S.M."/>
            <person name="Mead P.E."/>
            <person name="Mitros T."/>
            <person name="Ogino H."/>
            <person name="Ohta Y."/>
            <person name="Poliakov A.V."/>
            <person name="Pollet N."/>
            <person name="Robert J."/>
            <person name="Salamov A."/>
            <person name="Sater A.K."/>
            <person name="Schmutz J."/>
            <person name="Terry A."/>
            <person name="Vize P.D."/>
            <person name="Warren W.C."/>
            <person name="Wells D."/>
            <person name="Wills A."/>
            <person name="Wilson R.K."/>
            <person name="Zimmerman L.B."/>
            <person name="Zorn A.M."/>
            <person name="Grainger R."/>
            <person name="Grammer T."/>
            <person name="Khokha M.K."/>
            <person name="Richardson P.M."/>
            <person name="Rokhsar D.S."/>
        </authorList>
    </citation>
    <scope>NUCLEOTIDE SEQUENCE [LARGE SCALE GENOMIC DNA]</scope>
    <source>
        <strain evidence="18">Nigerian</strain>
    </source>
</reference>
<evidence type="ECO:0000256" key="11">
    <source>
        <dbReference type="ARBA" id="ARBA00023187"/>
    </source>
</evidence>
<evidence type="ECO:0000256" key="6">
    <source>
        <dbReference type="ARBA" id="ARBA00022737"/>
    </source>
</evidence>
<dbReference type="InParanoid" id="A0A803JB38"/>
<evidence type="ECO:0000256" key="10">
    <source>
        <dbReference type="ARBA" id="ARBA00023163"/>
    </source>
</evidence>
<dbReference type="CDD" id="cd12371">
    <property type="entry name" value="RRM2_PUF60"/>
    <property type="match status" value="1"/>
</dbReference>
<dbReference type="FunFam" id="3.30.70.330:FF:000133">
    <property type="entry name" value="poly(U)-binding-splicing factor PUF60 isoform X1"/>
    <property type="match status" value="1"/>
</dbReference>
<dbReference type="Gene3D" id="3.30.70.330">
    <property type="match status" value="3"/>
</dbReference>
<keyword evidence="12" id="KW-0539">Nucleus</keyword>
<dbReference type="CDD" id="cd12648">
    <property type="entry name" value="RRM3_UHM_PUF60"/>
    <property type="match status" value="1"/>
</dbReference>
<dbReference type="FunFam" id="3.30.70.330:FF:000136">
    <property type="entry name" value="poly(U)-binding-splicing factor PUF60 isoform X1"/>
    <property type="match status" value="1"/>
</dbReference>
<keyword evidence="6" id="KW-0677">Repeat</keyword>
<dbReference type="GO" id="GO:0006915">
    <property type="term" value="P:apoptotic process"/>
    <property type="evidence" value="ECO:0007669"/>
    <property type="project" value="UniProtKB-KW"/>
</dbReference>
<dbReference type="NCBIfam" id="TIGR01645">
    <property type="entry name" value="half-pint"/>
    <property type="match status" value="1"/>
</dbReference>
<dbReference type="InterPro" id="IPR034211">
    <property type="entry name" value="PUF60_RRM2"/>
</dbReference>
<dbReference type="InterPro" id="IPR011009">
    <property type="entry name" value="Kinase-like_dom_sf"/>
</dbReference>
<dbReference type="CDD" id="cd12370">
    <property type="entry name" value="RRM1_PUF60"/>
    <property type="match status" value="1"/>
</dbReference>
<evidence type="ECO:0000256" key="8">
    <source>
        <dbReference type="ARBA" id="ARBA00023015"/>
    </source>
</evidence>
<dbReference type="GO" id="GO:0000381">
    <property type="term" value="P:regulation of alternative mRNA splicing, via spliceosome"/>
    <property type="evidence" value="ECO:0007669"/>
    <property type="project" value="InterPro"/>
</dbReference>
<organism evidence="18">
    <name type="scientific">Xenopus tropicalis</name>
    <name type="common">Western clawed frog</name>
    <name type="synonym">Silurana tropicalis</name>
    <dbReference type="NCBI Taxonomy" id="8364"/>
    <lineage>
        <taxon>Eukaryota</taxon>
        <taxon>Metazoa</taxon>
        <taxon>Chordata</taxon>
        <taxon>Craniata</taxon>
        <taxon>Vertebrata</taxon>
        <taxon>Euteleostomi</taxon>
        <taxon>Amphibia</taxon>
        <taxon>Batrachia</taxon>
        <taxon>Anura</taxon>
        <taxon>Pipoidea</taxon>
        <taxon>Pipidae</taxon>
        <taxon>Xenopodinae</taxon>
        <taxon>Xenopus</taxon>
        <taxon>Silurana</taxon>
    </lineage>
</organism>
<keyword evidence="10" id="KW-0804">Transcription</keyword>
<dbReference type="GeneTree" id="ENSGT00940000160430"/>
<dbReference type="PROSITE" id="PS50011">
    <property type="entry name" value="PROTEIN_KINASE_DOM"/>
    <property type="match status" value="1"/>
</dbReference>
<dbReference type="InterPro" id="IPR000504">
    <property type="entry name" value="RRM_dom"/>
</dbReference>
<evidence type="ECO:0000256" key="15">
    <source>
        <dbReference type="SAM" id="MobiDB-lite"/>
    </source>
</evidence>
<dbReference type="InterPro" id="IPR051974">
    <property type="entry name" value="PUF60_regulator"/>
</dbReference>
<gene>
    <name evidence="18" type="primary">puf60</name>
</gene>
<dbReference type="GO" id="GO:0006397">
    <property type="term" value="P:mRNA processing"/>
    <property type="evidence" value="ECO:0007669"/>
    <property type="project" value="UniProtKB-KW"/>
</dbReference>
<dbReference type="FunCoup" id="A0A803JB38">
    <property type="interactions" value="2817"/>
</dbReference>
<dbReference type="Pfam" id="PF00069">
    <property type="entry name" value="Pkinase"/>
    <property type="match status" value="1"/>
</dbReference>
<feature type="domain" description="RRM" evidence="17">
    <location>
        <begin position="604"/>
        <end position="682"/>
    </location>
</feature>
<protein>
    <submittedName>
        <fullName evidence="18">Poly(U)-binding-splicing factor 60KDa</fullName>
    </submittedName>
</protein>
<sequence length="937" mass="105103">MPGIESTYLAMDTEEGVEVVWNELQFSDKKIFKAHEEKIKNLFQNLMVIDHPNVVKFHKYWPDVQETSARLVFITEYVSSGSLRQFLKKTKKNRKTMNSRAWKRWCTQILSALSYLHCCDPPIIHGNLTSDTIFIQHNGLIKIGSVWHRVFAHELPVPDDLRTPLKIQREEHRTLHFFPPEFGYLEDGTAMDIYSFGMCALEMAVLEIQSNGEKVSEDNIIRAVHSLEDLNMKDFIEQCLSVAPEKRPSAHNLLFHRVLFEVHSLKLLAAHCFLNTPYIAQDTLLEEKTKRIDALGVFASVPRKAHARIIWRYSQVSSMELDKFLEDIRNGLFPLMNFTDCRPQIFPRGLPQSQEDLHVTKTPTPEPMEVETRKIIQMNCNLERKEDRARWHLTLYLKLEDKMHRHLSCDLLPDESCESLASELVQYGFISQSVDSIKLENGQSTSAKLGLPPLTLEQQEALQKAKKYAMEQSIKSVLVKQTIAHQHQQLTNLQMAAQRQRALAIMCRVYVGSIYYELGEDTIRQAFAPFGPIKSIDMSWDSVTMKHKGFAFVEYEVPEAAQLALEQMNSVMLGGRNIKVGRPSNIGQAQPIIDQLAEEARSFNRIYVASVHQDLSDEDIKSVFEAFGKIKSCMLARDPTTGKHKGYGFIEYEKGQSSQDAVSSMNLFDLGGQYLRVGKAVTPPMPLLTPATPGGLPPAAAVAAAAATAKITAQEAVAGAAVLGTLASPGLVTPALTLAQPLGALPQAVMAAQAPGVITGVTPVRPPLPVTIPPVGLVNPLLSSPPTLAQLEVKKEKEEEEILPESERPEMLSEQEHMSISGSSARHMVMQKLMRKQESTVMVLRNMVDPRDIDDDLEGEVTEECGKFGAVNRVIIYQEKQGEEEDAEIIVKIFVEFSMSSETQKAIQALNGRWFAGRKVVAEVYDQERFDNSDLSA</sequence>
<dbReference type="FunFam" id="1.10.510.10:FF:000266">
    <property type="entry name" value="nuclear receptor-binding protein 2"/>
    <property type="match status" value="1"/>
</dbReference>
<feature type="domain" description="RRM" evidence="17">
    <location>
        <begin position="840"/>
        <end position="927"/>
    </location>
</feature>
<dbReference type="Gene3D" id="1.10.510.10">
    <property type="entry name" value="Transferase(Phosphotransferase) domain 1"/>
    <property type="match status" value="1"/>
</dbReference>
<feature type="domain" description="RRM" evidence="17">
    <location>
        <begin position="507"/>
        <end position="585"/>
    </location>
</feature>
<evidence type="ECO:0000256" key="12">
    <source>
        <dbReference type="ARBA" id="ARBA00023242"/>
    </source>
</evidence>
<evidence type="ECO:0000256" key="9">
    <source>
        <dbReference type="ARBA" id="ARBA00023125"/>
    </source>
</evidence>
<name>A0A803JB38_XENTR</name>
<dbReference type="GO" id="GO:0003677">
    <property type="term" value="F:DNA binding"/>
    <property type="evidence" value="ECO:0007669"/>
    <property type="project" value="UniProtKB-KW"/>
</dbReference>
<evidence type="ECO:0000256" key="2">
    <source>
        <dbReference type="ARBA" id="ARBA00005987"/>
    </source>
</evidence>
<dbReference type="GO" id="GO:1990904">
    <property type="term" value="C:ribonucleoprotein complex"/>
    <property type="evidence" value="ECO:0007669"/>
    <property type="project" value="UniProtKB-KW"/>
</dbReference>
<dbReference type="Pfam" id="PF00076">
    <property type="entry name" value="RRM_1"/>
    <property type="match status" value="2"/>
</dbReference>
<dbReference type="SUPFAM" id="SSF56112">
    <property type="entry name" value="Protein kinase-like (PK-like)"/>
    <property type="match status" value="1"/>
</dbReference>
<dbReference type="InterPro" id="IPR034209">
    <property type="entry name" value="PUF60_RRM1"/>
</dbReference>
<keyword evidence="7 14" id="KW-0694">RNA-binding</keyword>
<dbReference type="PROSITE" id="PS50102">
    <property type="entry name" value="RRM"/>
    <property type="match status" value="3"/>
</dbReference>
<evidence type="ECO:0000313" key="18">
    <source>
        <dbReference type="Ensembl" id="ENSXETP00000105095"/>
    </source>
</evidence>
<keyword evidence="8" id="KW-0805">Transcription regulation</keyword>
<comment type="similarity">
    <text evidence="2">Belongs to the RRM half pint family.</text>
</comment>
<dbReference type="GO" id="GO:0003723">
    <property type="term" value="F:RNA binding"/>
    <property type="evidence" value="ECO:0007669"/>
    <property type="project" value="UniProtKB-UniRule"/>
</dbReference>
<dbReference type="Ensembl" id="ENSXETT00000111457">
    <property type="protein sequence ID" value="ENSXETP00000105095"/>
    <property type="gene ID" value="ENSXETG00000012469"/>
</dbReference>
<dbReference type="Bgee" id="ENSXETG00000012469">
    <property type="expression patterns" value="Expressed in neurula embryo and 14 other cell types or tissues"/>
</dbReference>
<comment type="subcellular location">
    <subcellularLocation>
        <location evidence="1">Nucleus</location>
    </subcellularLocation>
</comment>
<feature type="compositionally biased region" description="Basic and acidic residues" evidence="15">
    <location>
        <begin position="805"/>
        <end position="815"/>
    </location>
</feature>
<evidence type="ECO:0000256" key="14">
    <source>
        <dbReference type="PROSITE-ProRule" id="PRU00176"/>
    </source>
</evidence>
<dbReference type="Xenbase" id="XB-GENE-5785623">
    <property type="gene designation" value="puf60"/>
</dbReference>
<evidence type="ECO:0000259" key="16">
    <source>
        <dbReference type="PROSITE" id="PS50011"/>
    </source>
</evidence>
<dbReference type="GO" id="GO:0005634">
    <property type="term" value="C:nucleus"/>
    <property type="evidence" value="ECO:0007669"/>
    <property type="project" value="UniProtKB-SubCell"/>
</dbReference>
<dbReference type="SMART" id="SM00361">
    <property type="entry name" value="RRM_1"/>
    <property type="match status" value="3"/>
</dbReference>
<evidence type="ECO:0000256" key="7">
    <source>
        <dbReference type="ARBA" id="ARBA00022884"/>
    </source>
</evidence>
<evidence type="ECO:0000256" key="4">
    <source>
        <dbReference type="ARBA" id="ARBA00022664"/>
    </source>
</evidence>
<keyword evidence="3" id="KW-0678">Repressor</keyword>
<dbReference type="InterPro" id="IPR035979">
    <property type="entry name" value="RBD_domain_sf"/>
</dbReference>